<evidence type="ECO:0000256" key="3">
    <source>
        <dbReference type="ARBA" id="ARBA00022475"/>
    </source>
</evidence>
<dbReference type="GO" id="GO:0005886">
    <property type="term" value="C:plasma membrane"/>
    <property type="evidence" value="ECO:0007669"/>
    <property type="project" value="UniProtKB-SubCell"/>
</dbReference>
<comment type="similarity">
    <text evidence="2 7">Belongs to the ExbD/TolR family.</text>
</comment>
<feature type="transmembrane region" description="Helical" evidence="8">
    <location>
        <begin position="12"/>
        <end position="33"/>
    </location>
</feature>
<keyword evidence="10" id="KW-1185">Reference proteome</keyword>
<dbReference type="PANTHER" id="PTHR30558:SF3">
    <property type="entry name" value="BIOPOLYMER TRANSPORT PROTEIN EXBD-RELATED"/>
    <property type="match status" value="1"/>
</dbReference>
<dbReference type="Pfam" id="PF02472">
    <property type="entry name" value="ExbD"/>
    <property type="match status" value="1"/>
</dbReference>
<dbReference type="EMBL" id="CP036434">
    <property type="protein sequence ID" value="QDV08287.1"/>
    <property type="molecule type" value="Genomic_DNA"/>
</dbReference>
<dbReference type="Gene3D" id="3.30.420.270">
    <property type="match status" value="1"/>
</dbReference>
<evidence type="ECO:0000313" key="10">
    <source>
        <dbReference type="Proteomes" id="UP000320390"/>
    </source>
</evidence>
<dbReference type="GO" id="GO:0022857">
    <property type="term" value="F:transmembrane transporter activity"/>
    <property type="evidence" value="ECO:0007669"/>
    <property type="project" value="InterPro"/>
</dbReference>
<keyword evidence="5 8" id="KW-1133">Transmembrane helix</keyword>
<keyword evidence="6 8" id="KW-0472">Membrane</keyword>
<dbReference type="AlphaFoldDB" id="A0A518EW28"/>
<reference evidence="9 10" key="1">
    <citation type="submission" date="2019-02" db="EMBL/GenBank/DDBJ databases">
        <title>Deep-cultivation of Planctomycetes and their phenomic and genomic characterization uncovers novel biology.</title>
        <authorList>
            <person name="Wiegand S."/>
            <person name="Jogler M."/>
            <person name="Boedeker C."/>
            <person name="Pinto D."/>
            <person name="Vollmers J."/>
            <person name="Rivas-Marin E."/>
            <person name="Kohn T."/>
            <person name="Peeters S.H."/>
            <person name="Heuer A."/>
            <person name="Rast P."/>
            <person name="Oberbeckmann S."/>
            <person name="Bunk B."/>
            <person name="Jeske O."/>
            <person name="Meyerdierks A."/>
            <person name="Storesund J.E."/>
            <person name="Kallscheuer N."/>
            <person name="Luecker S."/>
            <person name="Lage O.M."/>
            <person name="Pohl T."/>
            <person name="Merkel B.J."/>
            <person name="Hornburger P."/>
            <person name="Mueller R.-W."/>
            <person name="Bruemmer F."/>
            <person name="Labrenz M."/>
            <person name="Spormann A.M."/>
            <person name="Op den Camp H."/>
            <person name="Overmann J."/>
            <person name="Amann R."/>
            <person name="Jetten M.S.M."/>
            <person name="Mascher T."/>
            <person name="Medema M.H."/>
            <person name="Devos D.P."/>
            <person name="Kaster A.-K."/>
            <person name="Ovreas L."/>
            <person name="Rohde M."/>
            <person name="Galperin M.Y."/>
            <person name="Jogler C."/>
        </authorList>
    </citation>
    <scope>NUCLEOTIDE SEQUENCE [LARGE SCALE GENOMIC DNA]</scope>
    <source>
        <strain evidence="9 10">Poly30</strain>
    </source>
</reference>
<evidence type="ECO:0000256" key="1">
    <source>
        <dbReference type="ARBA" id="ARBA00004162"/>
    </source>
</evidence>
<dbReference type="OrthoDB" id="287326at2"/>
<dbReference type="RefSeq" id="WP_145200666.1">
    <property type="nucleotide sequence ID" value="NZ_CP036434.1"/>
</dbReference>
<keyword evidence="7" id="KW-0653">Protein transport</keyword>
<keyword evidence="4 7" id="KW-0812">Transmembrane</keyword>
<evidence type="ECO:0000256" key="6">
    <source>
        <dbReference type="ARBA" id="ARBA00023136"/>
    </source>
</evidence>
<protein>
    <submittedName>
        <fullName evidence="9">Biopolymer transport protein ExbD</fullName>
    </submittedName>
</protein>
<organism evidence="9 10">
    <name type="scientific">Saltatorellus ferox</name>
    <dbReference type="NCBI Taxonomy" id="2528018"/>
    <lineage>
        <taxon>Bacteria</taxon>
        <taxon>Pseudomonadati</taxon>
        <taxon>Planctomycetota</taxon>
        <taxon>Planctomycetia</taxon>
        <taxon>Planctomycetia incertae sedis</taxon>
        <taxon>Saltatorellus</taxon>
    </lineage>
</organism>
<evidence type="ECO:0000256" key="2">
    <source>
        <dbReference type="ARBA" id="ARBA00005811"/>
    </source>
</evidence>
<sequence>MKIDSKDPAAELALNLAPMIDVVFLLLIFFMVATTFSEQEKQMDLDLPSAESGEVAAPETKDIEVFVLRDGSIQIEGETVNQDRMVEIFARAARENPETPVTIRGDKIAQLQVVTDVMDACRISGLRDIGISTVDK</sequence>
<keyword evidence="7" id="KW-0813">Transport</keyword>
<keyword evidence="3" id="KW-1003">Cell membrane</keyword>
<evidence type="ECO:0000313" key="9">
    <source>
        <dbReference type="EMBL" id="QDV08287.1"/>
    </source>
</evidence>
<dbReference type="GO" id="GO:0015031">
    <property type="term" value="P:protein transport"/>
    <property type="evidence" value="ECO:0007669"/>
    <property type="project" value="UniProtKB-KW"/>
</dbReference>
<comment type="subcellular location">
    <subcellularLocation>
        <location evidence="1">Cell membrane</location>
        <topology evidence="1">Single-pass membrane protein</topology>
    </subcellularLocation>
    <subcellularLocation>
        <location evidence="7">Cell membrane</location>
        <topology evidence="7">Single-pass type II membrane protein</topology>
    </subcellularLocation>
</comment>
<evidence type="ECO:0000256" key="8">
    <source>
        <dbReference type="SAM" id="Phobius"/>
    </source>
</evidence>
<gene>
    <name evidence="9" type="primary">exbD</name>
    <name evidence="9" type="ORF">Poly30_38240</name>
</gene>
<dbReference type="Proteomes" id="UP000320390">
    <property type="component" value="Chromosome"/>
</dbReference>
<evidence type="ECO:0000256" key="5">
    <source>
        <dbReference type="ARBA" id="ARBA00022989"/>
    </source>
</evidence>
<name>A0A518EW28_9BACT</name>
<evidence type="ECO:0000256" key="7">
    <source>
        <dbReference type="RuleBase" id="RU003879"/>
    </source>
</evidence>
<accession>A0A518EW28</accession>
<proteinExistence type="inferred from homology"/>
<dbReference type="InterPro" id="IPR003400">
    <property type="entry name" value="ExbD"/>
</dbReference>
<dbReference type="PANTHER" id="PTHR30558">
    <property type="entry name" value="EXBD MEMBRANE COMPONENT OF PMF-DRIVEN MACROMOLECULE IMPORT SYSTEM"/>
    <property type="match status" value="1"/>
</dbReference>
<evidence type="ECO:0000256" key="4">
    <source>
        <dbReference type="ARBA" id="ARBA00022692"/>
    </source>
</evidence>